<protein>
    <recommendedName>
        <fullName evidence="12">P-type ATPase A domain-containing protein</fullName>
    </recommendedName>
</protein>
<dbReference type="InterPro" id="IPR018303">
    <property type="entry name" value="ATPase_P-typ_P_site"/>
</dbReference>
<dbReference type="InterPro" id="IPR044492">
    <property type="entry name" value="P_typ_ATPase_HD_dom"/>
</dbReference>
<dbReference type="Pfam" id="PF00702">
    <property type="entry name" value="Hydrolase"/>
    <property type="match status" value="1"/>
</dbReference>
<dbReference type="InterPro" id="IPR008250">
    <property type="entry name" value="ATPase_P-typ_transduc_dom_A_sf"/>
</dbReference>
<dbReference type="GO" id="GO:0055070">
    <property type="term" value="P:copper ion homeostasis"/>
    <property type="evidence" value="ECO:0007669"/>
    <property type="project" value="TreeGrafter"/>
</dbReference>
<dbReference type="SFLD" id="SFLDS00003">
    <property type="entry name" value="Haloacid_Dehalogenase"/>
    <property type="match status" value="1"/>
</dbReference>
<dbReference type="InterPro" id="IPR027256">
    <property type="entry name" value="P-typ_ATPase_IB"/>
</dbReference>
<dbReference type="GO" id="GO:0005524">
    <property type="term" value="F:ATP binding"/>
    <property type="evidence" value="ECO:0007669"/>
    <property type="project" value="UniProtKB-UniRule"/>
</dbReference>
<dbReference type="InterPro" id="IPR023298">
    <property type="entry name" value="ATPase_P-typ_TM_dom_sf"/>
</dbReference>
<evidence type="ECO:0000256" key="11">
    <source>
        <dbReference type="SAM" id="MobiDB-lite"/>
    </source>
</evidence>
<feature type="transmembrane region" description="Helical" evidence="10">
    <location>
        <begin position="543"/>
        <end position="570"/>
    </location>
</feature>
<dbReference type="InterPro" id="IPR023299">
    <property type="entry name" value="ATPase_P-typ_cyto_dom_N"/>
</dbReference>
<evidence type="ECO:0000256" key="8">
    <source>
        <dbReference type="ARBA" id="ARBA00022989"/>
    </source>
</evidence>
<evidence type="ECO:0000313" key="14">
    <source>
        <dbReference type="Proteomes" id="UP001153076"/>
    </source>
</evidence>
<accession>A0A9Q1JYT3</accession>
<feature type="transmembrane region" description="Helical" evidence="10">
    <location>
        <begin position="253"/>
        <end position="273"/>
    </location>
</feature>
<proteinExistence type="inferred from homology"/>
<dbReference type="InterPro" id="IPR036412">
    <property type="entry name" value="HAD-like_sf"/>
</dbReference>
<evidence type="ECO:0000259" key="12">
    <source>
        <dbReference type="Pfam" id="PF00122"/>
    </source>
</evidence>
<dbReference type="FunFam" id="3.40.1110.10:FF:000071">
    <property type="entry name" value="Copper-transporting ATPase PAA1 chloroplastic"/>
    <property type="match status" value="1"/>
</dbReference>
<evidence type="ECO:0000313" key="13">
    <source>
        <dbReference type="EMBL" id="KAJ8433931.1"/>
    </source>
</evidence>
<dbReference type="GO" id="GO:0016020">
    <property type="term" value="C:membrane"/>
    <property type="evidence" value="ECO:0007669"/>
    <property type="project" value="UniProtKB-SubCell"/>
</dbReference>
<evidence type="ECO:0000256" key="2">
    <source>
        <dbReference type="ARBA" id="ARBA00006024"/>
    </source>
</evidence>
<feature type="domain" description="P-type ATPase A" evidence="12">
    <location>
        <begin position="397"/>
        <end position="487"/>
    </location>
</feature>
<dbReference type="PROSITE" id="PS01229">
    <property type="entry name" value="COF_2"/>
    <property type="match status" value="1"/>
</dbReference>
<keyword evidence="8 10" id="KW-1133">Transmembrane helix</keyword>
<dbReference type="Gene3D" id="3.40.50.1000">
    <property type="entry name" value="HAD superfamily/HAD-like"/>
    <property type="match status" value="1"/>
</dbReference>
<evidence type="ECO:0000256" key="1">
    <source>
        <dbReference type="ARBA" id="ARBA00004141"/>
    </source>
</evidence>
<dbReference type="EMBL" id="JAKOGI010000511">
    <property type="protein sequence ID" value="KAJ8433931.1"/>
    <property type="molecule type" value="Genomic_DNA"/>
</dbReference>
<dbReference type="Gene3D" id="2.70.150.10">
    <property type="entry name" value="Calcium-transporting ATPase, cytoplasmic transduction domain A"/>
    <property type="match status" value="1"/>
</dbReference>
<dbReference type="SFLD" id="SFLDG00002">
    <property type="entry name" value="C1.7:_P-type_atpase_like"/>
    <property type="match status" value="1"/>
</dbReference>
<dbReference type="FunFam" id="3.40.50.1000:FF:000453">
    <property type="entry name" value="Copper-transporting ATPase PAA1 chloroplastic"/>
    <property type="match status" value="1"/>
</dbReference>
<feature type="transmembrane region" description="Helical" evidence="10">
    <location>
        <begin position="870"/>
        <end position="893"/>
    </location>
</feature>
<keyword evidence="4 10" id="KW-0479">Metal-binding</keyword>
<dbReference type="InterPro" id="IPR059000">
    <property type="entry name" value="ATPase_P-type_domA"/>
</dbReference>
<name>A0A9Q1JYT3_9CARY</name>
<dbReference type="OrthoDB" id="432719at2759"/>
<dbReference type="Gene3D" id="3.40.1110.10">
    <property type="entry name" value="Calcium-transporting ATPase, cytoplasmic domain N"/>
    <property type="match status" value="1"/>
</dbReference>
<comment type="similarity">
    <text evidence="2 10">Belongs to the cation transport ATPase (P-type) (TC 3.A.3) family. Type IB subfamily.</text>
</comment>
<dbReference type="Pfam" id="PF00122">
    <property type="entry name" value="E1-E2_ATPase"/>
    <property type="match status" value="1"/>
</dbReference>
<dbReference type="AlphaFoldDB" id="A0A9Q1JYT3"/>
<dbReference type="GO" id="GO:0043682">
    <property type="term" value="F:P-type divalent copper transporter activity"/>
    <property type="evidence" value="ECO:0007669"/>
    <property type="project" value="TreeGrafter"/>
</dbReference>
<dbReference type="NCBIfam" id="TIGR01494">
    <property type="entry name" value="ATPase_P-type"/>
    <property type="match status" value="2"/>
</dbReference>
<evidence type="ECO:0000256" key="4">
    <source>
        <dbReference type="ARBA" id="ARBA00022723"/>
    </source>
</evidence>
<gene>
    <name evidence="13" type="ORF">Cgig2_001860</name>
</gene>
<dbReference type="GO" id="GO:0005507">
    <property type="term" value="F:copper ion binding"/>
    <property type="evidence" value="ECO:0007669"/>
    <property type="project" value="TreeGrafter"/>
</dbReference>
<dbReference type="SUPFAM" id="SSF81653">
    <property type="entry name" value="Calcium ATPase, transduction domain A"/>
    <property type="match status" value="1"/>
</dbReference>
<dbReference type="PRINTS" id="PR00943">
    <property type="entry name" value="CUATPASE"/>
</dbReference>
<feature type="transmembrane region" description="Helical" evidence="10">
    <location>
        <begin position="319"/>
        <end position="341"/>
    </location>
</feature>
<feature type="transmembrane region" description="Helical" evidence="10">
    <location>
        <begin position="279"/>
        <end position="298"/>
    </location>
</feature>
<dbReference type="PANTHER" id="PTHR43520">
    <property type="entry name" value="ATP7, ISOFORM B"/>
    <property type="match status" value="1"/>
</dbReference>
<organism evidence="13 14">
    <name type="scientific">Carnegiea gigantea</name>
    <dbReference type="NCBI Taxonomy" id="171969"/>
    <lineage>
        <taxon>Eukaryota</taxon>
        <taxon>Viridiplantae</taxon>
        <taxon>Streptophyta</taxon>
        <taxon>Embryophyta</taxon>
        <taxon>Tracheophyta</taxon>
        <taxon>Spermatophyta</taxon>
        <taxon>Magnoliopsida</taxon>
        <taxon>eudicotyledons</taxon>
        <taxon>Gunneridae</taxon>
        <taxon>Pentapetalae</taxon>
        <taxon>Caryophyllales</taxon>
        <taxon>Cactineae</taxon>
        <taxon>Cactaceae</taxon>
        <taxon>Cactoideae</taxon>
        <taxon>Echinocereeae</taxon>
        <taxon>Carnegiea</taxon>
    </lineage>
</organism>
<dbReference type="InterPro" id="IPR023214">
    <property type="entry name" value="HAD_sf"/>
</dbReference>
<evidence type="ECO:0000256" key="5">
    <source>
        <dbReference type="ARBA" id="ARBA00022741"/>
    </source>
</evidence>
<dbReference type="InterPro" id="IPR001757">
    <property type="entry name" value="P_typ_ATPase"/>
</dbReference>
<keyword evidence="7" id="KW-1278">Translocase</keyword>
<evidence type="ECO:0000256" key="6">
    <source>
        <dbReference type="ARBA" id="ARBA00022840"/>
    </source>
</evidence>
<comment type="caution">
    <text evidence="13">The sequence shown here is derived from an EMBL/GenBank/DDBJ whole genome shotgun (WGS) entry which is preliminary data.</text>
</comment>
<evidence type="ECO:0000256" key="10">
    <source>
        <dbReference type="RuleBase" id="RU362081"/>
    </source>
</evidence>
<feature type="transmembrane region" description="Helical" evidence="10">
    <location>
        <begin position="347"/>
        <end position="365"/>
    </location>
</feature>
<keyword evidence="14" id="KW-1185">Reference proteome</keyword>
<dbReference type="FunFam" id="2.70.150.10:FF:000002">
    <property type="entry name" value="Copper-transporting ATPase 1, putative"/>
    <property type="match status" value="1"/>
</dbReference>
<dbReference type="CDD" id="cd02079">
    <property type="entry name" value="P-type_ATPase_HM"/>
    <property type="match status" value="1"/>
</dbReference>
<dbReference type="NCBIfam" id="TIGR01525">
    <property type="entry name" value="ATPase-IB_hvy"/>
    <property type="match status" value="1"/>
</dbReference>
<keyword evidence="5 10" id="KW-0547">Nucleotide-binding</keyword>
<dbReference type="SFLD" id="SFLDF00027">
    <property type="entry name" value="p-type_atpase"/>
    <property type="match status" value="1"/>
</dbReference>
<dbReference type="SUPFAM" id="SSF81665">
    <property type="entry name" value="Calcium ATPase, transmembrane domain M"/>
    <property type="match status" value="1"/>
</dbReference>
<dbReference type="GO" id="GO:0016887">
    <property type="term" value="F:ATP hydrolysis activity"/>
    <property type="evidence" value="ECO:0007669"/>
    <property type="project" value="InterPro"/>
</dbReference>
<dbReference type="PRINTS" id="PR00119">
    <property type="entry name" value="CATATPASE"/>
</dbReference>
<keyword evidence="3 10" id="KW-0812">Transmembrane</keyword>
<dbReference type="NCBIfam" id="TIGR01511">
    <property type="entry name" value="ATPase-IB1_Cu"/>
    <property type="match status" value="1"/>
</dbReference>
<dbReference type="Proteomes" id="UP001153076">
    <property type="component" value="Unassembled WGS sequence"/>
</dbReference>
<sequence>MEATLSPATLLTLSKTLRSSQNHLHRRLCSSVNSPLYRSLSSRVLTRRRLAAVELSKCVPLSPLRILCSVVPSVRCVSSSAASFASGGGGVGGGSGGGGDGGGDGSEGGNSKVGGAYGAANDVSALSPDVIILDVRVNLPQFNVYSSFTELTCKKYLDLHKCVDYFVIGDDMRRMCCQCEANTRKSETAIVWPASEAKVVPNWQKEVGEILAKQLTTCGFESNFRDPGRDNLFTIFEGKINEKRKQLRESGHGLAVSWTLCAVCLLGHLSHFFGAKAPWIHALHSTGFHLSLSLFTLLGPGRQLIVDGIKSLFRGAPNMNTLVGLGALSSFTVSSLAAFIPTLGWKTFFEEPIMLIAFVLLGRNLEQRAKIKATSDLTSLLSTLPSKARLLVNAAEDTSSTVEVPCSSLKVGDKIVVLPGDRVPADGIVRAGRSTIDESSFSGEPLPVTKVPGVEVSAGTINLNGTLAIEVQRPGGETMMGDIVRLVGEAQSREAPVQRLADRVAGHFTYGVMALSAATFMFWNLFGSRILPSVFTGGNSVSLALQLSCSVLVVACPCALGLATPTAVLVGTSLGAKRGLLLRGGDVLEKFSMANVMVFDKTGTLTIGKPVVTKVVTLGSERNSLTDDNSNYVSEVEVLKLAAGVEANTIHPVGKAIVEAARSVGVQKAKAADGTFTEEPGSGAVATVDNRRVAVGTLEWLQSHGVEENLYQELEDQGNQSTVYVGVDGTLAGLICIEDQIREDAKHVVQSLFKQGIDVYMLSGDRRSTAEHVASAVGIPKDKVFSGVKPDQKKKFISQLQNDENIVAMVGDGINDAAALASAHVGVAMGGGVGAASEVSSIVLMGNRLSQLLDALELSKLTMKTIKQNLWWAFGYNIVGLPIAAGVLLPFTGTMLTPSIAGALMGLSSIGVMSNSLLLRLRFSAKQVHGSRISLTNEEDQSALEVLVAKDELTEPPQSDSRLSNSSLLERSK</sequence>
<keyword evidence="6 10" id="KW-0067">ATP-binding</keyword>
<feature type="compositionally biased region" description="Low complexity" evidence="11">
    <location>
        <begin position="959"/>
        <end position="973"/>
    </location>
</feature>
<feature type="transmembrane region" description="Helical" evidence="10">
    <location>
        <begin position="504"/>
        <end position="523"/>
    </location>
</feature>
<evidence type="ECO:0000256" key="3">
    <source>
        <dbReference type="ARBA" id="ARBA00022692"/>
    </source>
</evidence>
<dbReference type="PROSITE" id="PS00154">
    <property type="entry name" value="ATPASE_E1_E2"/>
    <property type="match status" value="1"/>
</dbReference>
<feature type="transmembrane region" description="Helical" evidence="10">
    <location>
        <begin position="899"/>
        <end position="919"/>
    </location>
</feature>
<dbReference type="PANTHER" id="PTHR43520:SF22">
    <property type="entry name" value="COPPER-TRANSPORTING ATPASE PAA1, CHLOROPLASTIC"/>
    <property type="match status" value="1"/>
</dbReference>
<dbReference type="SUPFAM" id="SSF56784">
    <property type="entry name" value="HAD-like"/>
    <property type="match status" value="1"/>
</dbReference>
<feature type="region of interest" description="Disordered" evidence="11">
    <location>
        <begin position="953"/>
        <end position="973"/>
    </location>
</feature>
<evidence type="ECO:0000256" key="7">
    <source>
        <dbReference type="ARBA" id="ARBA00022967"/>
    </source>
</evidence>
<reference evidence="13" key="1">
    <citation type="submission" date="2022-04" db="EMBL/GenBank/DDBJ databases">
        <title>Carnegiea gigantea Genome sequencing and assembly v2.</title>
        <authorList>
            <person name="Copetti D."/>
            <person name="Sanderson M.J."/>
            <person name="Burquez A."/>
            <person name="Wojciechowski M.F."/>
        </authorList>
    </citation>
    <scope>NUCLEOTIDE SEQUENCE</scope>
    <source>
        <strain evidence="13">SGP5-SGP5p</strain>
        <tissue evidence="13">Aerial part</tissue>
    </source>
</reference>
<evidence type="ECO:0000256" key="9">
    <source>
        <dbReference type="ARBA" id="ARBA00023136"/>
    </source>
</evidence>
<comment type="subcellular location">
    <subcellularLocation>
        <location evidence="1">Membrane</location>
        <topology evidence="1">Multi-pass membrane protein</topology>
    </subcellularLocation>
</comment>
<keyword evidence="9 10" id="KW-0472">Membrane</keyword>